<evidence type="ECO:0008006" key="3">
    <source>
        <dbReference type="Google" id="ProtNLM"/>
    </source>
</evidence>
<evidence type="ECO:0000313" key="2">
    <source>
        <dbReference type="Proteomes" id="UP000218335"/>
    </source>
</evidence>
<dbReference type="RefSeq" id="WP_020220229.1">
    <property type="nucleotide sequence ID" value="NZ_JBBLVV010000014.1"/>
</dbReference>
<sequence>MQTIVLNVLNLGDGNRIKQGDKSVMRYQLIDENDELSIVGKVEVVYLYKSSKIIYKKETTVENIDDKDVVIVKIDDILPRGTYMLEIVVDDKYVFPSDESEKIEVTKSILGRTFE</sequence>
<reference evidence="1 2" key="1">
    <citation type="journal article" date="2017" name="PLoS ONE">
        <title>Development of a real-time PCR for detection of Staphylococcus pseudintermedius using a novel automated comparison of whole-genome sequences.</title>
        <authorList>
            <person name="Verstappen K.M."/>
            <person name="Huijbregts L."/>
            <person name="Spaninks M."/>
            <person name="Wagenaar J.A."/>
            <person name="Fluit A.C."/>
            <person name="Duim B."/>
        </authorList>
    </citation>
    <scope>NUCLEOTIDE SEQUENCE [LARGE SCALE GENOMIC DNA]</scope>
    <source>
        <strain evidence="1 2">215070706401-1</strain>
    </source>
</reference>
<evidence type="ECO:0000313" key="1">
    <source>
        <dbReference type="EMBL" id="PCF54215.1"/>
    </source>
</evidence>
<dbReference type="Proteomes" id="UP000218335">
    <property type="component" value="Unassembled WGS sequence"/>
</dbReference>
<name>A0A2A4GVG6_9STAP</name>
<organism evidence="1 2">
    <name type="scientific">Staphylococcus delphini</name>
    <dbReference type="NCBI Taxonomy" id="53344"/>
    <lineage>
        <taxon>Bacteria</taxon>
        <taxon>Bacillati</taxon>
        <taxon>Bacillota</taxon>
        <taxon>Bacilli</taxon>
        <taxon>Bacillales</taxon>
        <taxon>Staphylococcaceae</taxon>
        <taxon>Staphylococcus</taxon>
        <taxon>Staphylococcus intermedius group</taxon>
    </lineage>
</organism>
<gene>
    <name evidence="1" type="ORF">B5C08_10725</name>
</gene>
<accession>A0A2A4GVG6</accession>
<dbReference type="EMBL" id="MWUU01000016">
    <property type="protein sequence ID" value="PCF54215.1"/>
    <property type="molecule type" value="Genomic_DNA"/>
</dbReference>
<protein>
    <recommendedName>
        <fullName evidence="3">BppU N-terminal domain-containing protein</fullName>
    </recommendedName>
</protein>
<dbReference type="AlphaFoldDB" id="A0A2A4GVG6"/>
<comment type="caution">
    <text evidence="1">The sequence shown here is derived from an EMBL/GenBank/DDBJ whole genome shotgun (WGS) entry which is preliminary data.</text>
</comment>
<proteinExistence type="predicted"/>